<dbReference type="EMBL" id="VSSQ01048520">
    <property type="protein sequence ID" value="MPN02564.1"/>
    <property type="molecule type" value="Genomic_DNA"/>
</dbReference>
<evidence type="ECO:0008006" key="2">
    <source>
        <dbReference type="Google" id="ProtNLM"/>
    </source>
</evidence>
<protein>
    <recommendedName>
        <fullName evidence="2">Glycosyl transferase family 1 domain-containing protein</fullName>
    </recommendedName>
</protein>
<accession>A0A645EPM0</accession>
<comment type="caution">
    <text evidence="1">The sequence shown here is derived from an EMBL/GenBank/DDBJ whole genome shotgun (WGS) entry which is preliminary data.</text>
</comment>
<name>A0A645EPM0_9ZZZZ</name>
<evidence type="ECO:0000313" key="1">
    <source>
        <dbReference type="EMBL" id="MPN02564.1"/>
    </source>
</evidence>
<sequence length="97" mass="10611">MACGIPTVVRDIPVYRDWLTDGVSVCKAKDNWDFLRKVSGLLNGDLPSPAAGGLEVARSRSIAAMGRVLRTIYELEGLPYQTPEEGTVRARRPMAHA</sequence>
<dbReference type="AlphaFoldDB" id="A0A645EPM0"/>
<reference evidence="1" key="1">
    <citation type="submission" date="2019-08" db="EMBL/GenBank/DDBJ databases">
        <authorList>
            <person name="Kucharzyk K."/>
            <person name="Murdoch R.W."/>
            <person name="Higgins S."/>
            <person name="Loffler F."/>
        </authorList>
    </citation>
    <scope>NUCLEOTIDE SEQUENCE</scope>
</reference>
<organism evidence="1">
    <name type="scientific">bioreactor metagenome</name>
    <dbReference type="NCBI Taxonomy" id="1076179"/>
    <lineage>
        <taxon>unclassified sequences</taxon>
        <taxon>metagenomes</taxon>
        <taxon>ecological metagenomes</taxon>
    </lineage>
</organism>
<proteinExistence type="predicted"/>
<gene>
    <name evidence="1" type="ORF">SDC9_149780</name>
</gene>